<dbReference type="Proteomes" id="UP000275012">
    <property type="component" value="Unassembled WGS sequence"/>
</dbReference>
<sequence length="148" mass="16861">MNGPRRGLSTLLRWREFQASVAESLFHRESAGLADARSEFESKSQALILLQEKRLQLHEKGRLDIAVLEQIALIEQSAADLRAEARARFHSAEASTASALSRHVEARAASRVVNQRKVRIDGELRQFNEKRLSDQMSDMRVAKEWNHD</sequence>
<evidence type="ECO:0008006" key="3">
    <source>
        <dbReference type="Google" id="ProtNLM"/>
    </source>
</evidence>
<reference evidence="1 2" key="1">
    <citation type="submission" date="2018-10" db="EMBL/GenBank/DDBJ databases">
        <title>Proposal of Lysobacter pythonis sp. nov. isolated from royal pythons (Python regius).</title>
        <authorList>
            <person name="Hans-Juergen B."/>
            <person name="Huptas C."/>
            <person name="Sandra B."/>
            <person name="Igor L."/>
            <person name="Joachim S."/>
            <person name="Siegfried S."/>
            <person name="Mareike W."/>
            <person name="Peter K."/>
        </authorList>
    </citation>
    <scope>NUCLEOTIDE SEQUENCE [LARGE SCALE GENOMIC DNA]</scope>
    <source>
        <strain evidence="1 2">4284/11</strain>
    </source>
</reference>
<dbReference type="RefSeq" id="WP_122100585.1">
    <property type="nucleotide sequence ID" value="NZ_RFLY01000003.1"/>
</dbReference>
<dbReference type="EMBL" id="RFLY01000003">
    <property type="protein sequence ID" value="RMH94061.1"/>
    <property type="molecule type" value="Genomic_DNA"/>
</dbReference>
<protein>
    <recommendedName>
        <fullName evidence="3">Flagellar FliJ protein</fullName>
    </recommendedName>
</protein>
<evidence type="ECO:0000313" key="1">
    <source>
        <dbReference type="EMBL" id="RMH94061.1"/>
    </source>
</evidence>
<keyword evidence="2" id="KW-1185">Reference proteome</keyword>
<accession>A0A3M2HWF6</accession>
<organism evidence="1 2">
    <name type="scientific">Solilutibacter pythonis</name>
    <dbReference type="NCBI Taxonomy" id="2483112"/>
    <lineage>
        <taxon>Bacteria</taxon>
        <taxon>Pseudomonadati</taxon>
        <taxon>Pseudomonadota</taxon>
        <taxon>Gammaproteobacteria</taxon>
        <taxon>Lysobacterales</taxon>
        <taxon>Lysobacteraceae</taxon>
        <taxon>Solilutibacter</taxon>
    </lineage>
</organism>
<name>A0A3M2HWF6_9GAMM</name>
<proteinExistence type="predicted"/>
<dbReference type="AlphaFoldDB" id="A0A3M2HWF6"/>
<gene>
    <name evidence="1" type="ORF">EBB59_02540</name>
</gene>
<comment type="caution">
    <text evidence="1">The sequence shown here is derived from an EMBL/GenBank/DDBJ whole genome shotgun (WGS) entry which is preliminary data.</text>
</comment>
<evidence type="ECO:0000313" key="2">
    <source>
        <dbReference type="Proteomes" id="UP000275012"/>
    </source>
</evidence>